<dbReference type="Proteomes" id="UP000481033">
    <property type="component" value="Unassembled WGS sequence"/>
</dbReference>
<dbReference type="InterPro" id="IPR051474">
    <property type="entry name" value="Anti-sigma-K/W_factor"/>
</dbReference>
<dbReference type="Pfam" id="PF10099">
    <property type="entry name" value="RskA_C"/>
    <property type="match status" value="1"/>
</dbReference>
<keyword evidence="3" id="KW-1185">Reference proteome</keyword>
<name>A0A6M0RFX2_9CYAN</name>
<dbReference type="GO" id="GO:0016989">
    <property type="term" value="F:sigma factor antagonist activity"/>
    <property type="evidence" value="ECO:0007669"/>
    <property type="project" value="TreeGrafter"/>
</dbReference>
<sequence length="249" mass="26991">MMSNNRPGPLPEEKYMLLSGYVLGDLTSEEVAQVEQLALDDPAVLKELHSLEASFELLPQGLTQISPPASLRERFFVPSKSLETAPVLPQGSKGVIWKILVGLAAIATLALATDNLRLRQQLAQQLEEDRVAAILQQPNSRLIALTGNGTNAAGTLLFTPGNWQEVIVSLGDLPPLPPDEVYRMWLALENGTVIYCGEFNTGDDGSIFVRFTPNETPPEGVKTTELFVTIDGRQTDPDPSGVRVMTGAI</sequence>
<dbReference type="RefSeq" id="WP_163696286.1">
    <property type="nucleotide sequence ID" value="NZ_QXHD01000003.1"/>
</dbReference>
<comment type="caution">
    <text evidence="2">The sequence shown here is derived from an EMBL/GenBank/DDBJ whole genome shotgun (WGS) entry which is preliminary data.</text>
</comment>
<dbReference type="PANTHER" id="PTHR37461:SF1">
    <property type="entry name" value="ANTI-SIGMA-K FACTOR RSKA"/>
    <property type="match status" value="1"/>
</dbReference>
<proteinExistence type="predicted"/>
<evidence type="ECO:0000313" key="2">
    <source>
        <dbReference type="EMBL" id="NEZ54642.1"/>
    </source>
</evidence>
<dbReference type="GO" id="GO:0006417">
    <property type="term" value="P:regulation of translation"/>
    <property type="evidence" value="ECO:0007669"/>
    <property type="project" value="TreeGrafter"/>
</dbReference>
<organism evidence="2 3">
    <name type="scientific">Adonisia turfae CCMR0081</name>
    <dbReference type="NCBI Taxonomy" id="2292702"/>
    <lineage>
        <taxon>Bacteria</taxon>
        <taxon>Bacillati</taxon>
        <taxon>Cyanobacteriota</taxon>
        <taxon>Adonisia</taxon>
        <taxon>Adonisia turfae</taxon>
    </lineage>
</organism>
<dbReference type="InterPro" id="IPR018764">
    <property type="entry name" value="RskA_C"/>
</dbReference>
<dbReference type="PANTHER" id="PTHR37461">
    <property type="entry name" value="ANTI-SIGMA-K FACTOR RSKA"/>
    <property type="match status" value="1"/>
</dbReference>
<gene>
    <name evidence="2" type="ORF">DXZ20_02825</name>
</gene>
<dbReference type="GO" id="GO:0005886">
    <property type="term" value="C:plasma membrane"/>
    <property type="evidence" value="ECO:0007669"/>
    <property type="project" value="InterPro"/>
</dbReference>
<protein>
    <recommendedName>
        <fullName evidence="1">Anti-sigma K factor RskA C-terminal domain-containing protein</fullName>
    </recommendedName>
</protein>
<dbReference type="AlphaFoldDB" id="A0A6M0RFX2"/>
<reference evidence="2 3" key="1">
    <citation type="journal article" date="2020" name="Microb. Ecol.">
        <title>Ecogenomics of the Marine Benthic Filamentous Cyanobacterium Adonisia.</title>
        <authorList>
            <person name="Walter J.M."/>
            <person name="Coutinho F.H."/>
            <person name="Leomil L."/>
            <person name="Hargreaves P.I."/>
            <person name="Campeao M.E."/>
            <person name="Vieira V.V."/>
            <person name="Silva B.S."/>
            <person name="Fistarol G.O."/>
            <person name="Salomon P.S."/>
            <person name="Sawabe T."/>
            <person name="Mino S."/>
            <person name="Hosokawa M."/>
            <person name="Miyashita H."/>
            <person name="Maruyama F."/>
            <person name="van Verk M.C."/>
            <person name="Dutilh B.E."/>
            <person name="Thompson C.C."/>
            <person name="Thompson F.L."/>
        </authorList>
    </citation>
    <scope>NUCLEOTIDE SEQUENCE [LARGE SCALE GENOMIC DNA]</scope>
    <source>
        <strain evidence="2 3">CCMR0081</strain>
    </source>
</reference>
<dbReference type="EMBL" id="QXHD01000003">
    <property type="protein sequence ID" value="NEZ54642.1"/>
    <property type="molecule type" value="Genomic_DNA"/>
</dbReference>
<evidence type="ECO:0000259" key="1">
    <source>
        <dbReference type="Pfam" id="PF10099"/>
    </source>
</evidence>
<accession>A0A6M0RFX2</accession>
<evidence type="ECO:0000313" key="3">
    <source>
        <dbReference type="Proteomes" id="UP000481033"/>
    </source>
</evidence>
<feature type="domain" description="Anti-sigma K factor RskA C-terminal" evidence="1">
    <location>
        <begin position="103"/>
        <end position="232"/>
    </location>
</feature>